<reference evidence="1 2" key="1">
    <citation type="submission" date="2021-06" db="EMBL/GenBank/DDBJ databases">
        <title>Caerostris extrusa draft genome.</title>
        <authorList>
            <person name="Kono N."/>
            <person name="Arakawa K."/>
        </authorList>
    </citation>
    <scope>NUCLEOTIDE SEQUENCE [LARGE SCALE GENOMIC DNA]</scope>
</reference>
<evidence type="ECO:0000313" key="1">
    <source>
        <dbReference type="EMBL" id="GIY32364.1"/>
    </source>
</evidence>
<proteinExistence type="predicted"/>
<sequence length="95" mass="10961">MQMEEKSVTCQSVKSTMTQLVSRLARPKTEDIMTTVPNGVLLLFMFFLYPMECFYCSCSLYPMECFYCSCSLHPLKCCYCSCSLYPIGLPICHYK</sequence>
<comment type="caution">
    <text evidence="1">The sequence shown here is derived from an EMBL/GenBank/DDBJ whole genome shotgun (WGS) entry which is preliminary data.</text>
</comment>
<gene>
    <name evidence="1" type="ORF">CEXT_691671</name>
</gene>
<dbReference type="Proteomes" id="UP001054945">
    <property type="component" value="Unassembled WGS sequence"/>
</dbReference>
<keyword evidence="2" id="KW-1185">Reference proteome</keyword>
<dbReference type="EMBL" id="BPLR01009496">
    <property type="protein sequence ID" value="GIY32364.1"/>
    <property type="molecule type" value="Genomic_DNA"/>
</dbReference>
<protein>
    <submittedName>
        <fullName evidence="1">Uncharacterized protein</fullName>
    </submittedName>
</protein>
<accession>A0AAV4SHC9</accession>
<evidence type="ECO:0000313" key="2">
    <source>
        <dbReference type="Proteomes" id="UP001054945"/>
    </source>
</evidence>
<name>A0AAV4SHC9_CAEEX</name>
<organism evidence="1 2">
    <name type="scientific">Caerostris extrusa</name>
    <name type="common">Bark spider</name>
    <name type="synonym">Caerostris bankana</name>
    <dbReference type="NCBI Taxonomy" id="172846"/>
    <lineage>
        <taxon>Eukaryota</taxon>
        <taxon>Metazoa</taxon>
        <taxon>Ecdysozoa</taxon>
        <taxon>Arthropoda</taxon>
        <taxon>Chelicerata</taxon>
        <taxon>Arachnida</taxon>
        <taxon>Araneae</taxon>
        <taxon>Araneomorphae</taxon>
        <taxon>Entelegynae</taxon>
        <taxon>Araneoidea</taxon>
        <taxon>Araneidae</taxon>
        <taxon>Caerostris</taxon>
    </lineage>
</organism>
<dbReference type="AlphaFoldDB" id="A0AAV4SHC9"/>